<name>A0A0F9KMZ6_9ZZZZ</name>
<feature type="region of interest" description="Disordered" evidence="1">
    <location>
        <begin position="86"/>
        <end position="105"/>
    </location>
</feature>
<organism evidence="2">
    <name type="scientific">marine sediment metagenome</name>
    <dbReference type="NCBI Taxonomy" id="412755"/>
    <lineage>
        <taxon>unclassified sequences</taxon>
        <taxon>metagenomes</taxon>
        <taxon>ecological metagenomes</taxon>
    </lineage>
</organism>
<gene>
    <name evidence="2" type="ORF">LCGC14_1683250</name>
</gene>
<dbReference type="AlphaFoldDB" id="A0A0F9KMZ6"/>
<sequence>MNLKLKLEPTWKYTCLVLVVLLLIGAANDWKDEVLIRKSRQLADASVTIAGMNNLIVLNTQQNANIVNSNNRKLKSYGYSQLVRQPEPKEEPVIGDSISVDKRNK</sequence>
<evidence type="ECO:0000313" key="2">
    <source>
        <dbReference type="EMBL" id="KKM16695.1"/>
    </source>
</evidence>
<comment type="caution">
    <text evidence="2">The sequence shown here is derived from an EMBL/GenBank/DDBJ whole genome shotgun (WGS) entry which is preliminary data.</text>
</comment>
<protein>
    <submittedName>
        <fullName evidence="2">Uncharacterized protein</fullName>
    </submittedName>
</protein>
<accession>A0A0F9KMZ6</accession>
<reference evidence="2" key="1">
    <citation type="journal article" date="2015" name="Nature">
        <title>Complex archaea that bridge the gap between prokaryotes and eukaryotes.</title>
        <authorList>
            <person name="Spang A."/>
            <person name="Saw J.H."/>
            <person name="Jorgensen S.L."/>
            <person name="Zaremba-Niedzwiedzka K."/>
            <person name="Martijn J."/>
            <person name="Lind A.E."/>
            <person name="van Eijk R."/>
            <person name="Schleper C."/>
            <person name="Guy L."/>
            <person name="Ettema T.J."/>
        </authorList>
    </citation>
    <scope>NUCLEOTIDE SEQUENCE</scope>
</reference>
<proteinExistence type="predicted"/>
<evidence type="ECO:0000256" key="1">
    <source>
        <dbReference type="SAM" id="MobiDB-lite"/>
    </source>
</evidence>
<dbReference type="EMBL" id="LAZR01014619">
    <property type="protein sequence ID" value="KKM16695.1"/>
    <property type="molecule type" value="Genomic_DNA"/>
</dbReference>